<sequence length="143" mass="15709">MSDLDSDCDDNKIPVQQNKAPPEQSFQPRGNNSARGQRDNQNFKKNSTTRGRGYIRGNNKVISIPSTKVGRVIGRGGFVIRHLEYMNKAKIKIGNSAADNTDITLYGTDAAIEKVEKMIQELTIDRKKEPVVNSSTVQAGSSA</sequence>
<dbReference type="Gene3D" id="3.30.1370.10">
    <property type="entry name" value="K Homology domain, type 1"/>
    <property type="match status" value="1"/>
</dbReference>
<feature type="domain" description="K Homology" evidence="3">
    <location>
        <begin position="56"/>
        <end position="124"/>
    </location>
</feature>
<evidence type="ECO:0000313" key="4">
    <source>
        <dbReference type="EMBL" id="CAH4038894.1"/>
    </source>
</evidence>
<dbReference type="EMBL" id="CALOZG010000087">
    <property type="protein sequence ID" value="CAH4038894.1"/>
    <property type="molecule type" value="Genomic_DNA"/>
</dbReference>
<accession>A0A9P0XKZ6</accession>
<evidence type="ECO:0000313" key="5">
    <source>
        <dbReference type="Proteomes" id="UP001152562"/>
    </source>
</evidence>
<dbReference type="CDD" id="cd00105">
    <property type="entry name" value="KH-I"/>
    <property type="match status" value="1"/>
</dbReference>
<proteinExistence type="predicted"/>
<dbReference type="SMART" id="SM00322">
    <property type="entry name" value="KH"/>
    <property type="match status" value="1"/>
</dbReference>
<dbReference type="Proteomes" id="UP001152562">
    <property type="component" value="Unassembled WGS sequence"/>
</dbReference>
<evidence type="ECO:0000259" key="3">
    <source>
        <dbReference type="SMART" id="SM00322"/>
    </source>
</evidence>
<gene>
    <name evidence="4" type="ORF">PIBRA_LOCUS14378</name>
</gene>
<dbReference type="GO" id="GO:0003723">
    <property type="term" value="F:RNA binding"/>
    <property type="evidence" value="ECO:0007669"/>
    <property type="project" value="UniProtKB-UniRule"/>
</dbReference>
<name>A0A9P0XKZ6_PIEBR</name>
<dbReference type="InterPro" id="IPR004087">
    <property type="entry name" value="KH_dom"/>
</dbReference>
<reference evidence="4" key="1">
    <citation type="submission" date="2022-05" db="EMBL/GenBank/DDBJ databases">
        <authorList>
            <person name="Okamura Y."/>
        </authorList>
    </citation>
    <scope>NUCLEOTIDE SEQUENCE</scope>
</reference>
<dbReference type="SUPFAM" id="SSF54791">
    <property type="entry name" value="Eukaryotic type KH-domain (KH-domain type I)"/>
    <property type="match status" value="1"/>
</dbReference>
<dbReference type="PROSITE" id="PS50084">
    <property type="entry name" value="KH_TYPE_1"/>
    <property type="match status" value="1"/>
</dbReference>
<keyword evidence="5" id="KW-1185">Reference proteome</keyword>
<dbReference type="InterPro" id="IPR036612">
    <property type="entry name" value="KH_dom_type_1_sf"/>
</dbReference>
<dbReference type="AlphaFoldDB" id="A0A9P0XKZ6"/>
<keyword evidence="1" id="KW-0694">RNA-binding</keyword>
<feature type="region of interest" description="Disordered" evidence="2">
    <location>
        <begin position="1"/>
        <end position="56"/>
    </location>
</feature>
<dbReference type="Pfam" id="PF00013">
    <property type="entry name" value="KH_1"/>
    <property type="match status" value="1"/>
</dbReference>
<organism evidence="4 5">
    <name type="scientific">Pieris brassicae</name>
    <name type="common">White butterfly</name>
    <name type="synonym">Large white butterfly</name>
    <dbReference type="NCBI Taxonomy" id="7116"/>
    <lineage>
        <taxon>Eukaryota</taxon>
        <taxon>Metazoa</taxon>
        <taxon>Ecdysozoa</taxon>
        <taxon>Arthropoda</taxon>
        <taxon>Hexapoda</taxon>
        <taxon>Insecta</taxon>
        <taxon>Pterygota</taxon>
        <taxon>Neoptera</taxon>
        <taxon>Endopterygota</taxon>
        <taxon>Lepidoptera</taxon>
        <taxon>Glossata</taxon>
        <taxon>Ditrysia</taxon>
        <taxon>Papilionoidea</taxon>
        <taxon>Pieridae</taxon>
        <taxon>Pierinae</taxon>
        <taxon>Pieris</taxon>
    </lineage>
</organism>
<dbReference type="InterPro" id="IPR004088">
    <property type="entry name" value="KH_dom_type_1"/>
</dbReference>
<protein>
    <recommendedName>
        <fullName evidence="3">K Homology domain-containing protein</fullName>
    </recommendedName>
</protein>
<evidence type="ECO:0000256" key="1">
    <source>
        <dbReference type="PROSITE-ProRule" id="PRU00117"/>
    </source>
</evidence>
<dbReference type="GO" id="GO:0010468">
    <property type="term" value="P:regulation of gene expression"/>
    <property type="evidence" value="ECO:0007669"/>
    <property type="project" value="UniProtKB-ARBA"/>
</dbReference>
<evidence type="ECO:0000256" key="2">
    <source>
        <dbReference type="SAM" id="MobiDB-lite"/>
    </source>
</evidence>
<feature type="compositionally biased region" description="Polar residues" evidence="2">
    <location>
        <begin position="14"/>
        <end position="35"/>
    </location>
</feature>
<comment type="caution">
    <text evidence="4">The sequence shown here is derived from an EMBL/GenBank/DDBJ whole genome shotgun (WGS) entry which is preliminary data.</text>
</comment>